<dbReference type="AlphaFoldDB" id="A0A6J7QUX6"/>
<reference evidence="3" key="1">
    <citation type="submission" date="2020-05" db="EMBL/GenBank/DDBJ databases">
        <authorList>
            <person name="Chiriac C."/>
            <person name="Salcher M."/>
            <person name="Ghai R."/>
            <person name="Kavagutti S V."/>
        </authorList>
    </citation>
    <scope>NUCLEOTIDE SEQUENCE</scope>
</reference>
<dbReference type="EMBL" id="CAFBPS010000003">
    <property type="protein sequence ID" value="CAB5017924.1"/>
    <property type="molecule type" value="Genomic_DNA"/>
</dbReference>
<name>A0A6J7QUX6_9ZZZZ</name>
<organism evidence="3">
    <name type="scientific">freshwater metagenome</name>
    <dbReference type="NCBI Taxonomy" id="449393"/>
    <lineage>
        <taxon>unclassified sequences</taxon>
        <taxon>metagenomes</taxon>
        <taxon>ecological metagenomes</taxon>
    </lineage>
</organism>
<accession>A0A6J7QUX6</accession>
<sequence length="117" mass="13403">MTEQNAHITRRIAHVEVDTDWSDSEALKLEILKLRDELIGAIVREGELRAFLEAILNKERIELENSAIKNHANLVAMNEGLEEQIDALLDSRTWRIGRFFMKPAGLAKQVLRLRSKA</sequence>
<evidence type="ECO:0000313" key="1">
    <source>
        <dbReference type="EMBL" id="CAB4707055.1"/>
    </source>
</evidence>
<dbReference type="EMBL" id="CAFBMF010000004">
    <property type="protein sequence ID" value="CAB4888315.1"/>
    <property type="molecule type" value="Genomic_DNA"/>
</dbReference>
<evidence type="ECO:0000313" key="3">
    <source>
        <dbReference type="EMBL" id="CAB5017924.1"/>
    </source>
</evidence>
<evidence type="ECO:0000313" key="2">
    <source>
        <dbReference type="EMBL" id="CAB4888315.1"/>
    </source>
</evidence>
<dbReference type="EMBL" id="CAEZYH010000003">
    <property type="protein sequence ID" value="CAB4707055.1"/>
    <property type="molecule type" value="Genomic_DNA"/>
</dbReference>
<gene>
    <name evidence="1" type="ORF">UFOPK2658_00158</name>
    <name evidence="2" type="ORF">UFOPK3494_00120</name>
    <name evidence="3" type="ORF">UFOPK4134_00095</name>
</gene>
<protein>
    <submittedName>
        <fullName evidence="3">Unannotated protein</fullName>
    </submittedName>
</protein>
<proteinExistence type="predicted"/>